<evidence type="ECO:0000313" key="10">
    <source>
        <dbReference type="EMBL" id="OAF71055.1"/>
    </source>
</evidence>
<evidence type="ECO:0000256" key="4">
    <source>
        <dbReference type="ARBA" id="ARBA00023015"/>
    </source>
</evidence>
<keyword evidence="8" id="KW-0539">Nucleus</keyword>
<dbReference type="Proteomes" id="UP000078046">
    <property type="component" value="Unassembled WGS sequence"/>
</dbReference>
<keyword evidence="5" id="KW-0238">DNA-binding</keyword>
<evidence type="ECO:0000256" key="7">
    <source>
        <dbReference type="ARBA" id="ARBA00023170"/>
    </source>
</evidence>
<keyword evidence="7" id="KW-0675">Receptor</keyword>
<keyword evidence="2" id="KW-0863">Zinc-finger</keyword>
<accession>A0A177BA07</accession>
<reference evidence="10 11" key="1">
    <citation type="submission" date="2016-04" db="EMBL/GenBank/DDBJ databases">
        <title>The genome of Intoshia linei affirms orthonectids as highly simplified spiralians.</title>
        <authorList>
            <person name="Mikhailov K.V."/>
            <person name="Slusarev G.S."/>
            <person name="Nikitin M.A."/>
            <person name="Logacheva M.D."/>
            <person name="Penin A."/>
            <person name="Aleoshin V."/>
            <person name="Panchin Y.V."/>
        </authorList>
    </citation>
    <scope>NUCLEOTIDE SEQUENCE [LARGE SCALE GENOMIC DNA]</scope>
    <source>
        <strain evidence="10">Intl2013</strain>
        <tissue evidence="10">Whole animal</tissue>
    </source>
</reference>
<evidence type="ECO:0000259" key="9">
    <source>
        <dbReference type="PROSITE" id="PS51030"/>
    </source>
</evidence>
<evidence type="ECO:0000256" key="2">
    <source>
        <dbReference type="ARBA" id="ARBA00022771"/>
    </source>
</evidence>
<name>A0A177BA07_9BILA</name>
<keyword evidence="11" id="KW-1185">Reference proteome</keyword>
<dbReference type="GO" id="GO:0003700">
    <property type="term" value="F:DNA-binding transcription factor activity"/>
    <property type="evidence" value="ECO:0007669"/>
    <property type="project" value="InterPro"/>
</dbReference>
<dbReference type="AlphaFoldDB" id="A0A177BA07"/>
<keyword evidence="1" id="KW-0479">Metal-binding</keyword>
<sequence length="250" mass="29523">MNIKCTSECKICTSSEKIIKAFGGFGCQPCRDFFFRYKNFIGPLYCQTNQNCFKRINRGCVHCRFNLCLENGMQRTRKNVDPTIYTNIVSQTHQELFIYEEKCEHYCNSNDYDINNFEKILLHESIHYISAIHDWFMTKLNKSIINVDVEFTQRLNTYAYPRLIIFLFAYHSKNIIQNKDNPFITLSFKKDFYLKDAQNNGTKSFIVMLLSVADNIARVNLTIDESFTICKLIMYQYCNFYILAIPAKWS</sequence>
<organism evidence="10 11">
    <name type="scientific">Intoshia linei</name>
    <dbReference type="NCBI Taxonomy" id="1819745"/>
    <lineage>
        <taxon>Eukaryota</taxon>
        <taxon>Metazoa</taxon>
        <taxon>Spiralia</taxon>
        <taxon>Lophotrochozoa</taxon>
        <taxon>Mesozoa</taxon>
        <taxon>Orthonectida</taxon>
        <taxon>Rhopaluridae</taxon>
        <taxon>Intoshia</taxon>
    </lineage>
</organism>
<dbReference type="Pfam" id="PF00105">
    <property type="entry name" value="zf-C4"/>
    <property type="match status" value="1"/>
</dbReference>
<dbReference type="GO" id="GO:0043565">
    <property type="term" value="F:sequence-specific DNA binding"/>
    <property type="evidence" value="ECO:0007669"/>
    <property type="project" value="InterPro"/>
</dbReference>
<protein>
    <recommendedName>
        <fullName evidence="9">Nuclear receptor domain-containing protein</fullName>
    </recommendedName>
</protein>
<dbReference type="InterPro" id="IPR013088">
    <property type="entry name" value="Znf_NHR/GATA"/>
</dbReference>
<keyword evidence="6" id="KW-0804">Transcription</keyword>
<evidence type="ECO:0000256" key="6">
    <source>
        <dbReference type="ARBA" id="ARBA00023163"/>
    </source>
</evidence>
<gene>
    <name evidence="10" type="ORF">A3Q56_01184</name>
</gene>
<dbReference type="SUPFAM" id="SSF57716">
    <property type="entry name" value="Glucocorticoid receptor-like (DNA-binding domain)"/>
    <property type="match status" value="1"/>
</dbReference>
<dbReference type="PROSITE" id="PS51030">
    <property type="entry name" value="NUCLEAR_REC_DBD_2"/>
    <property type="match status" value="1"/>
</dbReference>
<dbReference type="EMBL" id="LWCA01000084">
    <property type="protein sequence ID" value="OAF71055.1"/>
    <property type="molecule type" value="Genomic_DNA"/>
</dbReference>
<keyword evidence="4" id="KW-0805">Transcription regulation</keyword>
<keyword evidence="3" id="KW-0862">Zinc</keyword>
<evidence type="ECO:0000256" key="1">
    <source>
        <dbReference type="ARBA" id="ARBA00022723"/>
    </source>
</evidence>
<comment type="caution">
    <text evidence="10">The sequence shown here is derived from an EMBL/GenBank/DDBJ whole genome shotgun (WGS) entry which is preliminary data.</text>
</comment>
<proteinExistence type="predicted"/>
<evidence type="ECO:0000313" key="11">
    <source>
        <dbReference type="Proteomes" id="UP000078046"/>
    </source>
</evidence>
<dbReference type="GO" id="GO:0008270">
    <property type="term" value="F:zinc ion binding"/>
    <property type="evidence" value="ECO:0007669"/>
    <property type="project" value="UniProtKB-KW"/>
</dbReference>
<feature type="domain" description="Nuclear receptor" evidence="9">
    <location>
        <begin position="6"/>
        <end position="80"/>
    </location>
</feature>
<dbReference type="Gene3D" id="3.30.50.10">
    <property type="entry name" value="Erythroid Transcription Factor GATA-1, subunit A"/>
    <property type="match status" value="1"/>
</dbReference>
<evidence type="ECO:0000256" key="3">
    <source>
        <dbReference type="ARBA" id="ARBA00022833"/>
    </source>
</evidence>
<evidence type="ECO:0000256" key="8">
    <source>
        <dbReference type="ARBA" id="ARBA00023242"/>
    </source>
</evidence>
<dbReference type="InterPro" id="IPR001628">
    <property type="entry name" value="Znf_hrmn_rcpt"/>
</dbReference>
<evidence type="ECO:0000256" key="5">
    <source>
        <dbReference type="ARBA" id="ARBA00023125"/>
    </source>
</evidence>